<organism evidence="1">
    <name type="scientific">uncultured Caudovirales phage</name>
    <dbReference type="NCBI Taxonomy" id="2100421"/>
    <lineage>
        <taxon>Viruses</taxon>
        <taxon>Duplodnaviria</taxon>
        <taxon>Heunggongvirae</taxon>
        <taxon>Uroviricota</taxon>
        <taxon>Caudoviricetes</taxon>
        <taxon>Peduoviridae</taxon>
        <taxon>Maltschvirus</taxon>
        <taxon>Maltschvirus maltsch</taxon>
    </lineage>
</organism>
<evidence type="ECO:0000313" key="1">
    <source>
        <dbReference type="EMBL" id="CAB4131816.1"/>
    </source>
</evidence>
<accession>A0A6J5LF53</accession>
<sequence>MRVRIRLHPKEYWVLETKLWYEFNWQYENLFMGDNAYERAKACAVLSKHPQIEEIT</sequence>
<protein>
    <submittedName>
        <fullName evidence="1">Uncharacterized protein</fullName>
    </submittedName>
</protein>
<name>A0A6J5LF53_9CAUD</name>
<reference evidence="1" key="1">
    <citation type="submission" date="2020-04" db="EMBL/GenBank/DDBJ databases">
        <authorList>
            <person name="Chiriac C."/>
            <person name="Salcher M."/>
            <person name="Ghai R."/>
            <person name="Kavagutti S V."/>
        </authorList>
    </citation>
    <scope>NUCLEOTIDE SEQUENCE</scope>
</reference>
<dbReference type="EMBL" id="LR796253">
    <property type="protein sequence ID" value="CAB4131816.1"/>
    <property type="molecule type" value="Genomic_DNA"/>
</dbReference>
<proteinExistence type="predicted"/>
<gene>
    <name evidence="1" type="ORF">UFOVP125_26</name>
</gene>